<evidence type="ECO:0000313" key="1">
    <source>
        <dbReference type="EMBL" id="MPN33441.1"/>
    </source>
</evidence>
<dbReference type="AlphaFoldDB" id="A0A645H329"/>
<dbReference type="EMBL" id="VSSQ01085948">
    <property type="protein sequence ID" value="MPN33441.1"/>
    <property type="molecule type" value="Genomic_DNA"/>
</dbReference>
<protein>
    <submittedName>
        <fullName evidence="1">Uncharacterized protein</fullName>
    </submittedName>
</protein>
<gene>
    <name evidence="1" type="ORF">SDC9_180928</name>
</gene>
<accession>A0A645H329</accession>
<organism evidence="1">
    <name type="scientific">bioreactor metagenome</name>
    <dbReference type="NCBI Taxonomy" id="1076179"/>
    <lineage>
        <taxon>unclassified sequences</taxon>
        <taxon>metagenomes</taxon>
        <taxon>ecological metagenomes</taxon>
    </lineage>
</organism>
<sequence>MDAVHAERVAIGVDRDFQRGRGEQAYAVEILRGGRADVFLQLLEFLVIQSAVGVGLGAVLREDGQFAHTVECLADLLHVAVLRLNERDGVVDIVFGSLNPINGGIHAGSHSQPGGVVGGLNNS</sequence>
<comment type="caution">
    <text evidence="1">The sequence shown here is derived from an EMBL/GenBank/DDBJ whole genome shotgun (WGS) entry which is preliminary data.</text>
</comment>
<proteinExistence type="predicted"/>
<reference evidence="1" key="1">
    <citation type="submission" date="2019-08" db="EMBL/GenBank/DDBJ databases">
        <authorList>
            <person name="Kucharzyk K."/>
            <person name="Murdoch R.W."/>
            <person name="Higgins S."/>
            <person name="Loffler F."/>
        </authorList>
    </citation>
    <scope>NUCLEOTIDE SEQUENCE</scope>
</reference>
<name>A0A645H329_9ZZZZ</name>